<feature type="domain" description="HTH cro/C1-type" evidence="1">
    <location>
        <begin position="19"/>
        <end position="73"/>
    </location>
</feature>
<organism evidence="2">
    <name type="scientific">Siphoviridae sp. ctHn727</name>
    <dbReference type="NCBI Taxonomy" id="2825425"/>
    <lineage>
        <taxon>Viruses</taxon>
        <taxon>Duplodnaviria</taxon>
        <taxon>Heunggongvirae</taxon>
        <taxon>Uroviricota</taxon>
        <taxon>Caudoviricetes</taxon>
    </lineage>
</organism>
<protein>
    <submittedName>
        <fullName evidence="2">SOS-response transcriptional repressor</fullName>
    </submittedName>
</protein>
<accession>A0A8S5V7Z3</accession>
<evidence type="ECO:0000313" key="2">
    <source>
        <dbReference type="EMBL" id="DAG02832.1"/>
    </source>
</evidence>
<name>A0A8S5V7Z3_9CAUD</name>
<dbReference type="InterPro" id="IPR001387">
    <property type="entry name" value="Cro/C1-type_HTH"/>
</dbReference>
<dbReference type="InterPro" id="IPR010982">
    <property type="entry name" value="Lambda_DNA-bd_dom_sf"/>
</dbReference>
<dbReference type="PROSITE" id="PS50943">
    <property type="entry name" value="HTH_CROC1"/>
    <property type="match status" value="1"/>
</dbReference>
<dbReference type="Gene3D" id="1.10.260.40">
    <property type="entry name" value="lambda repressor-like DNA-binding domains"/>
    <property type="match status" value="1"/>
</dbReference>
<sequence>MVYIRTRRRWRKVSVSKKVKALLLEREKKQSDLMEVLGMSSKQSLSNKFSNERWSAEDLVKIAEYCGCKLAFILPNGERITISNADLTDEAET</sequence>
<proteinExistence type="predicted"/>
<dbReference type="EMBL" id="BK016215">
    <property type="protein sequence ID" value="DAG02832.1"/>
    <property type="molecule type" value="Genomic_DNA"/>
</dbReference>
<reference evidence="2" key="1">
    <citation type="journal article" date="2021" name="Proc. Natl. Acad. Sci. U.S.A.">
        <title>A Catalog of Tens of Thousands of Viruses from Human Metagenomes Reveals Hidden Associations with Chronic Diseases.</title>
        <authorList>
            <person name="Tisza M.J."/>
            <person name="Buck C.B."/>
        </authorList>
    </citation>
    <scope>NUCLEOTIDE SEQUENCE</scope>
    <source>
        <strain evidence="2">CtHn727</strain>
    </source>
</reference>
<dbReference type="SUPFAM" id="SSF47413">
    <property type="entry name" value="lambda repressor-like DNA-binding domains"/>
    <property type="match status" value="1"/>
</dbReference>
<evidence type="ECO:0000259" key="1">
    <source>
        <dbReference type="PROSITE" id="PS50943"/>
    </source>
</evidence>
<dbReference type="GO" id="GO:0003677">
    <property type="term" value="F:DNA binding"/>
    <property type="evidence" value="ECO:0007669"/>
    <property type="project" value="InterPro"/>
</dbReference>